<dbReference type="EMBL" id="JBHUHO010000031">
    <property type="protein sequence ID" value="MFD2116683.1"/>
    <property type="molecule type" value="Genomic_DNA"/>
</dbReference>
<dbReference type="Pfam" id="PF11392">
    <property type="entry name" value="AllH"/>
    <property type="match status" value="1"/>
</dbReference>
<sequence length="289" mass="32510">MIHVKSGDAHFIMRIKESDFYGEVHSLFKRTMNIRCLDSGVLYTVACRDLDNAPNTLIADFTNIHVFDIKLNMRVSSSMHRLYIDDRMVLSVELTEQWVCKLPQFPVNYSKLKKNISVMKKYMHEFGQQGKRKRTEQLDHSFEKEVARLLQERSVVFVHELYAGREEKAVNAAQRLLGLGPGLTPSGDDFLVGFFGVIHLPGGPLHSHTTLCCKILNQAAQYTNEISLAALQQAANGRVRECIVTLIDDLAYGTSEQVLTSLFDVLRIGSSSGMDIAMGIYSGMQLCCK</sequence>
<keyword evidence="2" id="KW-1185">Reference proteome</keyword>
<organism evidence="1 2">
    <name type="scientific">Paenibacillus yanchengensis</name>
    <dbReference type="NCBI Taxonomy" id="2035833"/>
    <lineage>
        <taxon>Bacteria</taxon>
        <taxon>Bacillati</taxon>
        <taxon>Bacillota</taxon>
        <taxon>Bacilli</taxon>
        <taxon>Bacillales</taxon>
        <taxon>Paenibacillaceae</taxon>
        <taxon>Paenibacillus</taxon>
    </lineage>
</organism>
<reference evidence="2" key="1">
    <citation type="journal article" date="2019" name="Int. J. Syst. Evol. Microbiol.">
        <title>The Global Catalogue of Microorganisms (GCM) 10K type strain sequencing project: providing services to taxonomists for standard genome sequencing and annotation.</title>
        <authorList>
            <consortium name="The Broad Institute Genomics Platform"/>
            <consortium name="The Broad Institute Genome Sequencing Center for Infectious Disease"/>
            <person name="Wu L."/>
            <person name="Ma J."/>
        </authorList>
    </citation>
    <scope>NUCLEOTIDE SEQUENCE [LARGE SCALE GENOMIC DNA]</scope>
    <source>
        <strain evidence="2">GH52</strain>
    </source>
</reference>
<name>A0ABW4YMH3_9BACL</name>
<evidence type="ECO:0000313" key="2">
    <source>
        <dbReference type="Proteomes" id="UP001597362"/>
    </source>
</evidence>
<accession>A0ABW4YMH3</accession>
<dbReference type="InterPro" id="IPR021530">
    <property type="entry name" value="AllH-like"/>
</dbReference>
<comment type="caution">
    <text evidence="1">The sequence shown here is derived from an EMBL/GenBank/DDBJ whole genome shotgun (WGS) entry which is preliminary data.</text>
</comment>
<protein>
    <submittedName>
        <fullName evidence="1">DUF2877 domain-containing protein</fullName>
    </submittedName>
</protein>
<dbReference type="Proteomes" id="UP001597362">
    <property type="component" value="Unassembled WGS sequence"/>
</dbReference>
<evidence type="ECO:0000313" key="1">
    <source>
        <dbReference type="EMBL" id="MFD2116683.1"/>
    </source>
</evidence>
<gene>
    <name evidence="1" type="ORF">ACFSJH_13220</name>
</gene>
<dbReference type="RefSeq" id="WP_377773108.1">
    <property type="nucleotide sequence ID" value="NZ_JBHUHO010000031.1"/>
</dbReference>
<proteinExistence type="predicted"/>